<dbReference type="EMBL" id="KI658452">
    <property type="protein sequence ID" value="ETN82506.1"/>
    <property type="molecule type" value="Genomic_DNA"/>
</dbReference>
<protein>
    <recommendedName>
        <fullName evidence="2">Serpin domain-containing protein</fullName>
    </recommendedName>
</protein>
<dbReference type="OMA" id="QLMYFAS"/>
<accession>W2TMZ6</accession>
<evidence type="ECO:0000256" key="1">
    <source>
        <dbReference type="ARBA" id="ARBA00009500"/>
    </source>
</evidence>
<feature type="domain" description="Serpin" evidence="2">
    <location>
        <begin position="13"/>
        <end position="131"/>
    </location>
</feature>
<dbReference type="InterPro" id="IPR042178">
    <property type="entry name" value="Serpin_sf_1"/>
</dbReference>
<dbReference type="InterPro" id="IPR023796">
    <property type="entry name" value="Serpin_dom"/>
</dbReference>
<dbReference type="OrthoDB" id="9518664at2759"/>
<feature type="non-terminal residue" evidence="3">
    <location>
        <position position="132"/>
    </location>
</feature>
<evidence type="ECO:0000313" key="3">
    <source>
        <dbReference type="EMBL" id="ETN82506.1"/>
    </source>
</evidence>
<name>W2TMZ6_NECAM</name>
<dbReference type="InterPro" id="IPR000215">
    <property type="entry name" value="Serpin_fam"/>
</dbReference>
<dbReference type="PANTHER" id="PTHR11461:SF211">
    <property type="entry name" value="GH10112P-RELATED"/>
    <property type="match status" value="1"/>
</dbReference>
<evidence type="ECO:0000259" key="2">
    <source>
        <dbReference type="Pfam" id="PF00079"/>
    </source>
</evidence>
<dbReference type="Proteomes" id="UP000053676">
    <property type="component" value="Unassembled WGS sequence"/>
</dbReference>
<keyword evidence="4" id="KW-1185">Reference proteome</keyword>
<dbReference type="Gene3D" id="3.30.497.10">
    <property type="entry name" value="Antithrombin, subunit I, domain 2"/>
    <property type="match status" value="1"/>
</dbReference>
<dbReference type="AlphaFoldDB" id="W2TMZ6"/>
<dbReference type="KEGG" id="nai:NECAME_17691"/>
<comment type="similarity">
    <text evidence="1">Belongs to the serpin family.</text>
</comment>
<sequence>MSDANKRMFLIAETDFGLSMLRHASADEPIVVSPLSVTFALAMVQAGAKGSTREQINHIISRSASDEQILDYYSELSESVLKATDGVQCRIANGFYLNNKFEIEKDYENTVTKKYSAKVERHDFSKADETAK</sequence>
<reference evidence="4" key="1">
    <citation type="journal article" date="2014" name="Nat. Genet.">
        <title>Genome of the human hookworm Necator americanus.</title>
        <authorList>
            <person name="Tang Y.T."/>
            <person name="Gao X."/>
            <person name="Rosa B.A."/>
            <person name="Abubucker S."/>
            <person name="Hallsworth-Pepin K."/>
            <person name="Martin J."/>
            <person name="Tyagi R."/>
            <person name="Heizer E."/>
            <person name="Zhang X."/>
            <person name="Bhonagiri-Palsikar V."/>
            <person name="Minx P."/>
            <person name="Warren W.C."/>
            <person name="Wang Q."/>
            <person name="Zhan B."/>
            <person name="Hotez P.J."/>
            <person name="Sternberg P.W."/>
            <person name="Dougall A."/>
            <person name="Gaze S.T."/>
            <person name="Mulvenna J."/>
            <person name="Sotillo J."/>
            <person name="Ranganathan S."/>
            <person name="Rabelo E.M."/>
            <person name="Wilson R.K."/>
            <person name="Felgner P.L."/>
            <person name="Bethony J."/>
            <person name="Hawdon J.M."/>
            <person name="Gasser R.B."/>
            <person name="Loukas A."/>
            <person name="Mitreva M."/>
        </authorList>
    </citation>
    <scope>NUCLEOTIDE SEQUENCE [LARGE SCALE GENOMIC DNA]</scope>
</reference>
<organism evidence="3 4">
    <name type="scientific">Necator americanus</name>
    <name type="common">Human hookworm</name>
    <dbReference type="NCBI Taxonomy" id="51031"/>
    <lineage>
        <taxon>Eukaryota</taxon>
        <taxon>Metazoa</taxon>
        <taxon>Ecdysozoa</taxon>
        <taxon>Nematoda</taxon>
        <taxon>Chromadorea</taxon>
        <taxon>Rhabditida</taxon>
        <taxon>Rhabditina</taxon>
        <taxon>Rhabditomorpha</taxon>
        <taxon>Strongyloidea</taxon>
        <taxon>Ancylostomatidae</taxon>
        <taxon>Bunostominae</taxon>
        <taxon>Necator</taxon>
    </lineage>
</organism>
<dbReference type="SUPFAM" id="SSF56574">
    <property type="entry name" value="Serpins"/>
    <property type="match status" value="1"/>
</dbReference>
<dbReference type="GO" id="GO:0005615">
    <property type="term" value="C:extracellular space"/>
    <property type="evidence" value="ECO:0007669"/>
    <property type="project" value="InterPro"/>
</dbReference>
<dbReference type="GO" id="GO:0004867">
    <property type="term" value="F:serine-type endopeptidase inhibitor activity"/>
    <property type="evidence" value="ECO:0007669"/>
    <property type="project" value="InterPro"/>
</dbReference>
<dbReference type="PANTHER" id="PTHR11461">
    <property type="entry name" value="SERINE PROTEASE INHIBITOR, SERPIN"/>
    <property type="match status" value="1"/>
</dbReference>
<evidence type="ECO:0000313" key="4">
    <source>
        <dbReference type="Proteomes" id="UP000053676"/>
    </source>
</evidence>
<dbReference type="InterPro" id="IPR036186">
    <property type="entry name" value="Serpin_sf"/>
</dbReference>
<gene>
    <name evidence="3" type="ORF">NECAME_17691</name>
</gene>
<proteinExistence type="inferred from homology"/>
<dbReference type="Pfam" id="PF00079">
    <property type="entry name" value="Serpin"/>
    <property type="match status" value="1"/>
</dbReference>